<feature type="signal peptide" evidence="6">
    <location>
        <begin position="1"/>
        <end position="22"/>
    </location>
</feature>
<feature type="region of interest" description="Disordered" evidence="5">
    <location>
        <begin position="373"/>
        <end position="400"/>
    </location>
</feature>
<organism evidence="9 10">
    <name type="scientific">Austwickia chelonae NBRC 105200</name>
    <dbReference type="NCBI Taxonomy" id="1184607"/>
    <lineage>
        <taxon>Bacteria</taxon>
        <taxon>Bacillati</taxon>
        <taxon>Actinomycetota</taxon>
        <taxon>Actinomycetes</taxon>
        <taxon>Micrococcales</taxon>
        <taxon>Dermatophilaceae</taxon>
        <taxon>Austwickia</taxon>
    </lineage>
</organism>
<keyword evidence="4" id="KW-0746">Sphingolipid metabolism</keyword>
<keyword evidence="3" id="KW-0479">Metal-binding</keyword>
<proteinExistence type="inferred from homology"/>
<evidence type="ECO:0000256" key="4">
    <source>
        <dbReference type="RuleBase" id="RU366019"/>
    </source>
</evidence>
<comment type="catalytic activity">
    <reaction evidence="4">
        <text>an N-acylsphing-4-enine + H2O = sphing-4-enine + a fatty acid</text>
        <dbReference type="Rhea" id="RHEA:20856"/>
        <dbReference type="ChEBI" id="CHEBI:15377"/>
        <dbReference type="ChEBI" id="CHEBI:28868"/>
        <dbReference type="ChEBI" id="CHEBI:52639"/>
        <dbReference type="ChEBI" id="CHEBI:57756"/>
        <dbReference type="EC" id="3.5.1.23"/>
    </reaction>
</comment>
<dbReference type="AlphaFoldDB" id="K6W566"/>
<comment type="similarity">
    <text evidence="1 4">Belongs to the neutral ceramidase family.</text>
</comment>
<feature type="chain" id="PRO_5003895687" description="Neutral ceramidase" evidence="6">
    <location>
        <begin position="23"/>
        <end position="683"/>
    </location>
</feature>
<evidence type="ECO:0000259" key="7">
    <source>
        <dbReference type="Pfam" id="PF04734"/>
    </source>
</evidence>
<keyword evidence="2 4" id="KW-0378">Hydrolase</keyword>
<evidence type="ECO:0000256" key="6">
    <source>
        <dbReference type="SAM" id="SignalP"/>
    </source>
</evidence>
<evidence type="ECO:0000256" key="5">
    <source>
        <dbReference type="SAM" id="MobiDB-lite"/>
    </source>
</evidence>
<evidence type="ECO:0000256" key="3">
    <source>
        <dbReference type="PIRSR" id="PIRSR606823-2"/>
    </source>
</evidence>
<evidence type="ECO:0000256" key="2">
    <source>
        <dbReference type="ARBA" id="ARBA00022801"/>
    </source>
</evidence>
<dbReference type="InterPro" id="IPR031329">
    <property type="entry name" value="NEUT/ALK_ceramidase_N"/>
</dbReference>
<dbReference type="Proteomes" id="UP000008495">
    <property type="component" value="Unassembled WGS sequence"/>
</dbReference>
<sequence>MAVALAAALMFPLSAASAPAGATPAPETTTSRSTFLVGRGLADITGEPAENGMAGYGDGKQLTSGIHMRQHARAFVIADPASGKRLLYILGDILTGESKMRREVLARLAAVYGDRYGETNVMIGGTHTHATPGGTGEYSLYNVTTMGTHRDTFTALTDGILAAVARAEADLAPTSIHQSTATLTDASANRSRLAHELNPPAVKAELPGGIDPRSDTLTFVRDGRTVGALNWFAVHSTSLTAQNTLISTDNKGYAQWLWERRTAGVDYEAVAQGASPAMVAGFAMSNGGDATANLKLTPGNGPTDDPFENVKIIGERQFRAAHDPAQKERRAVTGSIDARIVYLDMQHQDASSAHTRSGRDEHTCEAILGASFGAGSTEDGSGGPSFLTEGPDGNRPFESQTNTAYALDPALARCQAPKKFLFRSGLIDGVQTVLPVQIFRIGDIVLLGMPGEPTAAAGVRLRHALARAAKVTPDRVFLQAVTNAYGHYFTTPEEYTRQDYEGGATVFGRWTVPVFEGVVTHLASALRKGTPVTAGAPPAPQVTVESTAGKVLHDTPITGNAFGEQLTGPGLEGHPSHLSPGSTVQVDFVGAHPNNSVRQRTSLMRVERRTSAGWERVADDNDPDTRFSWARVGVSASKVTLRWDIPAGTPSGEYRFVYTGEVKVVADRVEAITGESRPFRVGT</sequence>
<comment type="cofactor">
    <cofactor evidence="3">
        <name>Zn(2+)</name>
        <dbReference type="ChEBI" id="CHEBI:29105"/>
    </cofactor>
    <text evidence="3">Binds 1 zinc ion per subunit.</text>
</comment>
<dbReference type="InterPro" id="IPR038445">
    <property type="entry name" value="NCDase_C_sf"/>
</dbReference>
<accession>K6W566</accession>
<dbReference type="eggNOG" id="ENOG502Z84X">
    <property type="taxonomic scope" value="Bacteria"/>
</dbReference>
<dbReference type="Pfam" id="PF17048">
    <property type="entry name" value="Ceramidse_alk_C"/>
    <property type="match status" value="1"/>
</dbReference>
<gene>
    <name evidence="9" type="ORF">AUCHE_04_00170</name>
</gene>
<dbReference type="PANTHER" id="PTHR12670">
    <property type="entry name" value="CERAMIDASE"/>
    <property type="match status" value="1"/>
</dbReference>
<evidence type="ECO:0000313" key="10">
    <source>
        <dbReference type="Proteomes" id="UP000008495"/>
    </source>
</evidence>
<reference evidence="9 10" key="1">
    <citation type="submission" date="2012-08" db="EMBL/GenBank/DDBJ databases">
        <title>Whole genome shotgun sequence of Austwickia chelonae NBRC 105200.</title>
        <authorList>
            <person name="Yoshida I."/>
            <person name="Hosoyama A."/>
            <person name="Tsuchikane K."/>
            <person name="Katsumata H."/>
            <person name="Ando Y."/>
            <person name="Ohji S."/>
            <person name="Hamada M."/>
            <person name="Tamura T."/>
            <person name="Yamazoe A."/>
            <person name="Yamazaki S."/>
            <person name="Fujita N."/>
        </authorList>
    </citation>
    <scope>NUCLEOTIDE SEQUENCE [LARGE SCALE GENOMIC DNA]</scope>
    <source>
        <strain evidence="9 10">NBRC 105200</strain>
    </source>
</reference>
<comment type="caution">
    <text evidence="9">The sequence shown here is derived from an EMBL/GenBank/DDBJ whole genome shotgun (WGS) entry which is preliminary data.</text>
</comment>
<feature type="binding site" evidence="3">
    <location>
        <position position="127"/>
    </location>
    <ligand>
        <name>Zn(2+)</name>
        <dbReference type="ChEBI" id="CHEBI:29105"/>
    </ligand>
</feature>
<dbReference type="EMBL" id="BAGZ01000004">
    <property type="protein sequence ID" value="GAB76977.1"/>
    <property type="molecule type" value="Genomic_DNA"/>
</dbReference>
<dbReference type="Gene3D" id="2.60.40.2300">
    <property type="entry name" value="Neutral/alkaline non-lysosomal ceramidase, C-terminal domain"/>
    <property type="match status" value="1"/>
</dbReference>
<evidence type="ECO:0000256" key="1">
    <source>
        <dbReference type="ARBA" id="ARBA00009835"/>
    </source>
</evidence>
<dbReference type="Pfam" id="PF04734">
    <property type="entry name" value="Ceramidase_alk"/>
    <property type="match status" value="1"/>
</dbReference>
<keyword evidence="10" id="KW-1185">Reference proteome</keyword>
<dbReference type="GO" id="GO:0046514">
    <property type="term" value="P:ceramide catabolic process"/>
    <property type="evidence" value="ECO:0007669"/>
    <property type="project" value="InterPro"/>
</dbReference>
<keyword evidence="6" id="KW-0732">Signal</keyword>
<dbReference type="GO" id="GO:0005576">
    <property type="term" value="C:extracellular region"/>
    <property type="evidence" value="ECO:0007669"/>
    <property type="project" value="TreeGrafter"/>
</dbReference>
<evidence type="ECO:0000259" key="8">
    <source>
        <dbReference type="Pfam" id="PF17048"/>
    </source>
</evidence>
<feature type="binding site" evidence="3">
    <location>
        <position position="235"/>
    </location>
    <ligand>
        <name>Zn(2+)</name>
        <dbReference type="ChEBI" id="CHEBI:29105"/>
    </ligand>
</feature>
<dbReference type="STRING" id="100225.SAMN05421595_2112"/>
<dbReference type="GO" id="GO:0046872">
    <property type="term" value="F:metal ion binding"/>
    <property type="evidence" value="ECO:0007669"/>
    <property type="project" value="UniProtKB-KW"/>
</dbReference>
<dbReference type="GO" id="GO:0016020">
    <property type="term" value="C:membrane"/>
    <property type="evidence" value="ECO:0007669"/>
    <property type="project" value="GOC"/>
</dbReference>
<dbReference type="RefSeq" id="WP_006501728.1">
    <property type="nucleotide sequence ID" value="NZ_BAGZ01000004.1"/>
</dbReference>
<dbReference type="GO" id="GO:0046512">
    <property type="term" value="P:sphingosine biosynthetic process"/>
    <property type="evidence" value="ECO:0007669"/>
    <property type="project" value="TreeGrafter"/>
</dbReference>
<feature type="binding site" evidence="3">
    <location>
        <position position="488"/>
    </location>
    <ligand>
        <name>Zn(2+)</name>
        <dbReference type="ChEBI" id="CHEBI:29105"/>
    </ligand>
</feature>
<dbReference type="GO" id="GO:0017040">
    <property type="term" value="F:N-acylsphingosine amidohydrolase activity"/>
    <property type="evidence" value="ECO:0007669"/>
    <property type="project" value="UniProtKB-UniRule"/>
</dbReference>
<dbReference type="PANTHER" id="PTHR12670:SF1">
    <property type="entry name" value="NEUTRAL CERAMIDASE"/>
    <property type="match status" value="1"/>
</dbReference>
<dbReference type="GO" id="GO:0042759">
    <property type="term" value="P:long-chain fatty acid biosynthetic process"/>
    <property type="evidence" value="ECO:0007669"/>
    <property type="project" value="TreeGrafter"/>
</dbReference>
<keyword evidence="3" id="KW-0862">Zinc</keyword>
<protein>
    <recommendedName>
        <fullName evidence="4">Neutral ceramidase</fullName>
        <ecNumber evidence="4">3.5.1.23</ecNumber>
    </recommendedName>
</protein>
<dbReference type="InterPro" id="IPR006823">
    <property type="entry name" value="Ceramidase_alk"/>
</dbReference>
<keyword evidence="4" id="KW-0443">Lipid metabolism</keyword>
<name>K6W566_9MICO</name>
<dbReference type="InterPro" id="IPR031331">
    <property type="entry name" value="NEUT/ALK_ceramidase_C"/>
</dbReference>
<feature type="binding site" evidence="3">
    <location>
        <position position="452"/>
    </location>
    <ligand>
        <name>Zn(2+)</name>
        <dbReference type="ChEBI" id="CHEBI:29105"/>
    </ligand>
</feature>
<feature type="domain" description="Neutral/alkaline non-lysosomal ceramidase N-terminal" evidence="7">
    <location>
        <begin position="35"/>
        <end position="515"/>
    </location>
</feature>
<dbReference type="EC" id="3.5.1.23" evidence="4"/>
<evidence type="ECO:0000313" key="9">
    <source>
        <dbReference type="EMBL" id="GAB76977.1"/>
    </source>
</evidence>
<feature type="domain" description="Neutral/alkaline non-lysosomal ceramidase C-terminal" evidence="8">
    <location>
        <begin position="520"/>
        <end position="681"/>
    </location>
</feature>